<dbReference type="Pfam" id="PF01749">
    <property type="entry name" value="IBB"/>
    <property type="match status" value="1"/>
</dbReference>
<reference evidence="9" key="1">
    <citation type="submission" date="2018-10" db="EMBL/GenBank/DDBJ databases">
        <title>Transcriptome assembly of Aceria tosichella (Wheat curl mite) Type 2.</title>
        <authorList>
            <person name="Scully E.D."/>
            <person name="Geib S.M."/>
            <person name="Palmer N.A."/>
            <person name="Gupta A.K."/>
            <person name="Sarath G."/>
            <person name="Tatineni S."/>
        </authorList>
    </citation>
    <scope>NUCLEOTIDE SEQUENCE</scope>
    <source>
        <strain evidence="9">LincolnNE</strain>
    </source>
</reference>
<dbReference type="PROSITE" id="PS51214">
    <property type="entry name" value="IBB"/>
    <property type="match status" value="1"/>
</dbReference>
<dbReference type="Gene3D" id="1.20.5.690">
    <property type="entry name" value="Importin-alpha, importin-beta-binding domain"/>
    <property type="match status" value="1"/>
</dbReference>
<keyword evidence="3" id="KW-0677">Repeat</keyword>
<dbReference type="Pfam" id="PF16186">
    <property type="entry name" value="Arm_3"/>
    <property type="match status" value="1"/>
</dbReference>
<dbReference type="InterPro" id="IPR016024">
    <property type="entry name" value="ARM-type_fold"/>
</dbReference>
<evidence type="ECO:0000256" key="5">
    <source>
        <dbReference type="PIRNR" id="PIRNR005673"/>
    </source>
</evidence>
<dbReference type="SUPFAM" id="SSF48371">
    <property type="entry name" value="ARM repeat"/>
    <property type="match status" value="1"/>
</dbReference>
<evidence type="ECO:0000256" key="3">
    <source>
        <dbReference type="ARBA" id="ARBA00022737"/>
    </source>
</evidence>
<evidence type="ECO:0000256" key="6">
    <source>
        <dbReference type="PROSITE-ProRule" id="PRU00259"/>
    </source>
</evidence>
<dbReference type="PIRSF" id="PIRSF005673">
    <property type="entry name" value="Importin_alpha"/>
    <property type="match status" value="1"/>
</dbReference>
<accession>A0A6G1S6S5</accession>
<keyword evidence="2 5" id="KW-0813">Transport</keyword>
<dbReference type="Gene3D" id="1.25.10.10">
    <property type="entry name" value="Leucine-rich Repeat Variant"/>
    <property type="match status" value="1"/>
</dbReference>
<dbReference type="Pfam" id="PF00514">
    <property type="entry name" value="Arm"/>
    <property type="match status" value="6"/>
</dbReference>
<evidence type="ECO:0000256" key="7">
    <source>
        <dbReference type="SAM" id="MobiDB-lite"/>
    </source>
</evidence>
<evidence type="ECO:0000259" key="8">
    <source>
        <dbReference type="PROSITE" id="PS51214"/>
    </source>
</evidence>
<dbReference type="GO" id="GO:0005634">
    <property type="term" value="C:nucleus"/>
    <property type="evidence" value="ECO:0007669"/>
    <property type="project" value="UniProtKB-ARBA"/>
</dbReference>
<dbReference type="FunFam" id="1.25.10.10:FF:000009">
    <property type="entry name" value="Importin subunit alpha"/>
    <property type="match status" value="1"/>
</dbReference>
<dbReference type="InterPro" id="IPR032413">
    <property type="entry name" value="Arm_3"/>
</dbReference>
<organism evidence="9">
    <name type="scientific">Aceria tosichella</name>
    <name type="common">wheat curl mite</name>
    <dbReference type="NCBI Taxonomy" id="561515"/>
    <lineage>
        <taxon>Eukaryota</taxon>
        <taxon>Metazoa</taxon>
        <taxon>Ecdysozoa</taxon>
        <taxon>Arthropoda</taxon>
        <taxon>Chelicerata</taxon>
        <taxon>Arachnida</taxon>
        <taxon>Acari</taxon>
        <taxon>Acariformes</taxon>
        <taxon>Trombidiformes</taxon>
        <taxon>Prostigmata</taxon>
        <taxon>Eupodina</taxon>
        <taxon>Eriophyoidea</taxon>
        <taxon>Eriophyidae</taxon>
        <taxon>Eriophyinae</taxon>
        <taxon>Aceriini</taxon>
        <taxon>Aceria</taxon>
    </lineage>
</organism>
<dbReference type="InterPro" id="IPR024931">
    <property type="entry name" value="Importin_alpha"/>
</dbReference>
<feature type="repeat" description="ARM" evidence="6">
    <location>
        <begin position="154"/>
        <end position="181"/>
    </location>
</feature>
<name>A0A6G1S6S5_9ACAR</name>
<comment type="similarity">
    <text evidence="1 5">Belongs to the importin alpha family.</text>
</comment>
<evidence type="ECO:0000256" key="2">
    <source>
        <dbReference type="ARBA" id="ARBA00022448"/>
    </source>
</evidence>
<dbReference type="AlphaFoldDB" id="A0A6G1S6S5"/>
<feature type="compositionally biased region" description="Basic and acidic residues" evidence="7">
    <location>
        <begin position="14"/>
        <end position="25"/>
    </location>
</feature>
<protein>
    <recommendedName>
        <fullName evidence="5">Importin subunit alpha</fullName>
    </recommendedName>
</protein>
<evidence type="ECO:0000256" key="1">
    <source>
        <dbReference type="ARBA" id="ARBA00010394"/>
    </source>
</evidence>
<dbReference type="GO" id="GO:0061608">
    <property type="term" value="F:nuclear import signal receptor activity"/>
    <property type="evidence" value="ECO:0007669"/>
    <property type="project" value="InterPro"/>
</dbReference>
<dbReference type="GO" id="GO:0006607">
    <property type="term" value="P:NLS-bearing protein import into nucleus"/>
    <property type="evidence" value="ECO:0007669"/>
    <property type="project" value="UniProtKB-ARBA"/>
</dbReference>
<dbReference type="SMART" id="SM00185">
    <property type="entry name" value="ARM"/>
    <property type="match status" value="8"/>
</dbReference>
<feature type="repeat" description="ARM" evidence="6">
    <location>
        <begin position="111"/>
        <end position="154"/>
    </location>
</feature>
<evidence type="ECO:0000313" key="9">
    <source>
        <dbReference type="EMBL" id="MDE46206.1"/>
    </source>
</evidence>
<dbReference type="InterPro" id="IPR002652">
    <property type="entry name" value="Importin-a_IBB"/>
</dbReference>
<dbReference type="InterPro" id="IPR011989">
    <property type="entry name" value="ARM-like"/>
</dbReference>
<gene>
    <name evidence="9" type="primary">Kpna4</name>
    <name evidence="9" type="ORF">g.21015</name>
</gene>
<feature type="region of interest" description="Disordered" evidence="7">
    <location>
        <begin position="1"/>
        <end position="65"/>
    </location>
</feature>
<evidence type="ECO:0000256" key="4">
    <source>
        <dbReference type="ARBA" id="ARBA00022927"/>
    </source>
</evidence>
<sequence length="485" mass="54427">MSDHRARYKNTGLDAKELRRRREENSIQLRKQKRDDVLSKRRTLGAPTNDMDEDLDDLNRSSSPELGLTRDMIEGIMQDQDQHILIESAQKIRRLLSREPQPPFDEVIQNNLVPRLVQLLQISEDPLVQFEVAWILTNICSGTTEQTRVVVNSGALPELVRLMRSPDIRVCEQAVWALGNIIGDNGQFRDAVISHNFVNALLDLINSGLELGFLRNATWVLVNLCRNKEPPTDSEVIKQILPALMSLIGSDDQTILIDTTWAISYITELGPTYSQLVIDYGLVKKMTRLISHEESKIKTAAIRALGCIATGSDEQTQAVVDAGAIPALRNAFEGLNDRIAKEALWFLSNVVAGSQEQIQAVIDADLVPMIIHFLSNGDYQQQKEASWAVFNFCLTGSQDQLKVLIENGAVPALCDLLTLNDNTLIKNVLEALKSLLRKCDDNTVRNQIEACGGLDRIEALQDSPNQEIYQYSYVIIENYFSENDQ</sequence>
<dbReference type="InterPro" id="IPR036975">
    <property type="entry name" value="Importin-a_IBB_sf"/>
</dbReference>
<dbReference type="EMBL" id="GGYP01001435">
    <property type="protein sequence ID" value="MDE46206.1"/>
    <property type="molecule type" value="Transcribed_RNA"/>
</dbReference>
<dbReference type="GO" id="GO:0005737">
    <property type="term" value="C:cytoplasm"/>
    <property type="evidence" value="ECO:0007669"/>
    <property type="project" value="InterPro"/>
</dbReference>
<proteinExistence type="inferred from homology"/>
<keyword evidence="4 5" id="KW-0653">Protein transport</keyword>
<dbReference type="PROSITE" id="PS50176">
    <property type="entry name" value="ARM_REPEAT"/>
    <property type="match status" value="2"/>
</dbReference>
<dbReference type="PANTHER" id="PTHR23316">
    <property type="entry name" value="IMPORTIN ALPHA"/>
    <property type="match status" value="1"/>
</dbReference>
<dbReference type="InterPro" id="IPR000225">
    <property type="entry name" value="Armadillo"/>
</dbReference>
<feature type="domain" description="IBB" evidence="8">
    <location>
        <begin position="1"/>
        <end position="51"/>
    </location>
</feature>